<dbReference type="FunFam" id="3.10.20.810:FF:000001">
    <property type="entry name" value="Histidine biosynthesis bifunctional protein HisIE"/>
    <property type="match status" value="1"/>
</dbReference>
<dbReference type="GO" id="GO:0004636">
    <property type="term" value="F:phosphoribosyl-ATP diphosphatase activity"/>
    <property type="evidence" value="ECO:0007669"/>
    <property type="project" value="UniProtKB-EC"/>
</dbReference>
<gene>
    <name evidence="14" type="ORF">CLEI1391_LOCUS15736</name>
</gene>
<dbReference type="HAMAP" id="MF_01019">
    <property type="entry name" value="HisIE"/>
    <property type="match status" value="1"/>
</dbReference>
<evidence type="ECO:0000256" key="12">
    <source>
        <dbReference type="ARBA" id="ARBA00023268"/>
    </source>
</evidence>
<comment type="catalytic activity">
    <reaction evidence="2">
        <text>1-(5-phospho-beta-D-ribosyl)-ATP + H2O = 1-(5-phospho-beta-D-ribosyl)-5'-AMP + diphosphate + H(+)</text>
        <dbReference type="Rhea" id="RHEA:22828"/>
        <dbReference type="ChEBI" id="CHEBI:15377"/>
        <dbReference type="ChEBI" id="CHEBI:15378"/>
        <dbReference type="ChEBI" id="CHEBI:33019"/>
        <dbReference type="ChEBI" id="CHEBI:59457"/>
        <dbReference type="ChEBI" id="CHEBI:73183"/>
        <dbReference type="EC" id="3.6.1.31"/>
    </reaction>
</comment>
<keyword evidence="12" id="KW-0511">Multifunctional enzyme</keyword>
<keyword evidence="9" id="KW-0378">Hydrolase</keyword>
<proteinExistence type="inferred from homology"/>
<dbReference type="SUPFAM" id="SSF101386">
    <property type="entry name" value="all-alpha NTP pyrophosphatases"/>
    <property type="match status" value="1"/>
</dbReference>
<evidence type="ECO:0000256" key="8">
    <source>
        <dbReference type="ARBA" id="ARBA00022741"/>
    </source>
</evidence>
<name>A0A7S0RZ92_9CHLO</name>
<dbReference type="AlphaFoldDB" id="A0A7S0RZ92"/>
<comment type="catalytic activity">
    <reaction evidence="1">
        <text>1-(5-phospho-beta-D-ribosyl)-5'-AMP + H2O = 1-(5-phospho-beta-D-ribosyl)-5-[(5-phospho-beta-D-ribosylamino)methylideneamino]imidazole-4-carboxamide</text>
        <dbReference type="Rhea" id="RHEA:20049"/>
        <dbReference type="ChEBI" id="CHEBI:15377"/>
        <dbReference type="ChEBI" id="CHEBI:58435"/>
        <dbReference type="ChEBI" id="CHEBI:59457"/>
        <dbReference type="EC" id="3.5.4.19"/>
    </reaction>
</comment>
<dbReference type="NCBIfam" id="NF000768">
    <property type="entry name" value="PRK00051.1"/>
    <property type="match status" value="1"/>
</dbReference>
<dbReference type="GO" id="GO:0005524">
    <property type="term" value="F:ATP binding"/>
    <property type="evidence" value="ECO:0007669"/>
    <property type="project" value="UniProtKB-KW"/>
</dbReference>
<evidence type="ECO:0000259" key="13">
    <source>
        <dbReference type="Pfam" id="PF01502"/>
    </source>
</evidence>
<organism evidence="14">
    <name type="scientific">Chlamydomonas leiostraca</name>
    <dbReference type="NCBI Taxonomy" id="1034604"/>
    <lineage>
        <taxon>Eukaryota</taxon>
        <taxon>Viridiplantae</taxon>
        <taxon>Chlorophyta</taxon>
        <taxon>core chlorophytes</taxon>
        <taxon>Chlorophyceae</taxon>
        <taxon>CS clade</taxon>
        <taxon>Chlamydomonadales</taxon>
        <taxon>Chlamydomonadaceae</taxon>
        <taxon>Chlamydomonas</taxon>
    </lineage>
</organism>
<evidence type="ECO:0000256" key="11">
    <source>
        <dbReference type="ARBA" id="ARBA00023102"/>
    </source>
</evidence>
<dbReference type="Gene3D" id="1.10.287.1080">
    <property type="entry name" value="MazG-like"/>
    <property type="match status" value="1"/>
</dbReference>
<keyword evidence="11" id="KW-0368">Histidine biosynthesis</keyword>
<evidence type="ECO:0000256" key="3">
    <source>
        <dbReference type="ARBA" id="ARBA00005169"/>
    </source>
</evidence>
<dbReference type="Gene3D" id="3.10.20.810">
    <property type="entry name" value="Phosphoribosyl-AMP cyclohydrolase"/>
    <property type="match status" value="1"/>
</dbReference>
<evidence type="ECO:0000256" key="7">
    <source>
        <dbReference type="ARBA" id="ARBA00022605"/>
    </source>
</evidence>
<dbReference type="Pfam" id="PF01502">
    <property type="entry name" value="PRA-CH"/>
    <property type="match status" value="1"/>
</dbReference>
<keyword evidence="7" id="KW-0028">Amino-acid biosynthesis</keyword>
<evidence type="ECO:0000256" key="6">
    <source>
        <dbReference type="ARBA" id="ARBA00008299"/>
    </source>
</evidence>
<evidence type="ECO:0000256" key="2">
    <source>
        <dbReference type="ARBA" id="ARBA00001460"/>
    </source>
</evidence>
<dbReference type="EMBL" id="HBFB01028124">
    <property type="protein sequence ID" value="CAD8691553.1"/>
    <property type="molecule type" value="Transcribed_RNA"/>
</dbReference>
<comment type="similarity">
    <text evidence="5">In the C-terminal section; belongs to the PRA-PH family.</text>
</comment>
<keyword evidence="10" id="KW-0067">ATP-binding</keyword>
<reference evidence="14" key="1">
    <citation type="submission" date="2021-01" db="EMBL/GenBank/DDBJ databases">
        <authorList>
            <person name="Corre E."/>
            <person name="Pelletier E."/>
            <person name="Niang G."/>
            <person name="Scheremetjew M."/>
            <person name="Finn R."/>
            <person name="Kale V."/>
            <person name="Holt S."/>
            <person name="Cochrane G."/>
            <person name="Meng A."/>
            <person name="Brown T."/>
            <person name="Cohen L."/>
        </authorList>
    </citation>
    <scope>NUCLEOTIDE SEQUENCE</scope>
    <source>
        <strain evidence="14">SAG 11-49</strain>
    </source>
</reference>
<evidence type="ECO:0000313" key="14">
    <source>
        <dbReference type="EMBL" id="CAD8691553.1"/>
    </source>
</evidence>
<comment type="pathway">
    <text evidence="3">Amino-acid biosynthesis; L-histidine biosynthesis; L-histidine from 5-phospho-alpha-D-ribose 1-diphosphate: step 3/9.</text>
</comment>
<accession>A0A7S0RZ92</accession>
<keyword evidence="8" id="KW-0547">Nucleotide-binding</keyword>
<dbReference type="NCBIfam" id="TIGR03188">
    <property type="entry name" value="histidine_hisI"/>
    <property type="match status" value="1"/>
</dbReference>
<dbReference type="GO" id="GO:0000105">
    <property type="term" value="P:L-histidine biosynthetic process"/>
    <property type="evidence" value="ECO:0007669"/>
    <property type="project" value="UniProtKB-UniPathway"/>
</dbReference>
<dbReference type="InterPro" id="IPR008179">
    <property type="entry name" value="HisE"/>
</dbReference>
<dbReference type="GO" id="GO:0004635">
    <property type="term" value="F:phosphoribosyl-AMP cyclohydrolase activity"/>
    <property type="evidence" value="ECO:0007669"/>
    <property type="project" value="UniProtKB-EC"/>
</dbReference>
<comment type="pathway">
    <text evidence="4">Amino-acid biosynthesis; L-histidine biosynthesis; L-histidine from 5-phospho-alpha-D-ribose 1-diphosphate: step 2/9.</text>
</comment>
<feature type="domain" description="Phosphoribosyl-AMP cyclohydrolase" evidence="13">
    <location>
        <begin position="82"/>
        <end position="155"/>
    </location>
</feature>
<dbReference type="SUPFAM" id="SSF141734">
    <property type="entry name" value="HisI-like"/>
    <property type="match status" value="1"/>
</dbReference>
<dbReference type="CDD" id="cd11534">
    <property type="entry name" value="NTP-PPase_HisIE_like"/>
    <property type="match status" value="1"/>
</dbReference>
<dbReference type="InterPro" id="IPR002496">
    <property type="entry name" value="PRib_AMP_CycHydrolase_dom"/>
</dbReference>
<dbReference type="Pfam" id="PF01503">
    <property type="entry name" value="PRA-PH"/>
    <property type="match status" value="1"/>
</dbReference>
<protein>
    <recommendedName>
        <fullName evidence="13">Phosphoribosyl-AMP cyclohydrolase domain-containing protein</fullName>
    </recommendedName>
</protein>
<sequence>MQALRSSQGSLLGRPRPCTSRLVSHQVARRSSIVCSAAAPMKKVEAEQDVPGMSKFLDTLKYDKNGLVAVIVQHIDTGEVMMQAYADRAAISETLQTGLATFYSRSRNGRWCKGETSGHFINVHRLFADCDRDSLIYLSDPIGPACHTGARTCWFSEASLDAGHHVHTEGEHTHSDHVPMTTLLALERTIQQRRDALAQPTEGKPSWTARLLSNPELLCKKVREEAGELCQTLEAGEGGERAASEMADLLYHSMVLLNLQGVKMEEVMRVLRKRFGTSGVEEKAARPPKQSS</sequence>
<dbReference type="PANTHER" id="PTHR42945">
    <property type="entry name" value="HISTIDINE BIOSYNTHESIS BIFUNCTIONAL PROTEIN"/>
    <property type="match status" value="1"/>
</dbReference>
<evidence type="ECO:0000256" key="1">
    <source>
        <dbReference type="ARBA" id="ARBA00000024"/>
    </source>
</evidence>
<evidence type="ECO:0000256" key="5">
    <source>
        <dbReference type="ARBA" id="ARBA00007731"/>
    </source>
</evidence>
<dbReference type="InterPro" id="IPR023019">
    <property type="entry name" value="His_synth_HisIE"/>
</dbReference>
<dbReference type="InterPro" id="IPR038019">
    <property type="entry name" value="PRib_AMP_CycHydrolase_sf"/>
</dbReference>
<evidence type="ECO:0000256" key="9">
    <source>
        <dbReference type="ARBA" id="ARBA00022801"/>
    </source>
</evidence>
<dbReference type="UniPathway" id="UPA00031">
    <property type="reaction ID" value="UER00007"/>
</dbReference>
<evidence type="ECO:0000256" key="10">
    <source>
        <dbReference type="ARBA" id="ARBA00022840"/>
    </source>
</evidence>
<evidence type="ECO:0000256" key="4">
    <source>
        <dbReference type="ARBA" id="ARBA00005204"/>
    </source>
</evidence>
<dbReference type="InterPro" id="IPR021130">
    <property type="entry name" value="PRib-ATP_PPHydrolase-like"/>
</dbReference>
<comment type="similarity">
    <text evidence="6">In the N-terminal section; belongs to the PRA-CH family.</text>
</comment>
<dbReference type="PANTHER" id="PTHR42945:SF1">
    <property type="entry name" value="HISTIDINE BIOSYNTHESIS BIFUNCTIONAL PROTEIN HIS7"/>
    <property type="match status" value="1"/>
</dbReference>